<dbReference type="CDD" id="cd01651">
    <property type="entry name" value="RT_G2_intron"/>
    <property type="match status" value="1"/>
</dbReference>
<evidence type="ECO:0000256" key="4">
    <source>
        <dbReference type="ARBA" id="ARBA00022801"/>
    </source>
</evidence>
<evidence type="ECO:0000256" key="10">
    <source>
        <dbReference type="HAMAP-Rule" id="MF_01470"/>
    </source>
</evidence>
<keyword evidence="2 10" id="KW-0479">Metal-binding</keyword>
<name>A0ABV4WD66_9CYAN</name>
<organism evidence="12 13">
    <name type="scientific">Floridaenema evergladense BLCC-F167</name>
    <dbReference type="NCBI Taxonomy" id="3153639"/>
    <lineage>
        <taxon>Bacteria</taxon>
        <taxon>Bacillati</taxon>
        <taxon>Cyanobacteriota</taxon>
        <taxon>Cyanophyceae</taxon>
        <taxon>Oscillatoriophycideae</taxon>
        <taxon>Aerosakkonematales</taxon>
        <taxon>Aerosakkonemataceae</taxon>
        <taxon>Floridanema</taxon>
        <taxon>Floridanema evergladense</taxon>
    </lineage>
</organism>
<dbReference type="EC" id="3.1.-.-" evidence="10"/>
<comment type="function">
    <text evidence="10">CRISPR (clustered regularly interspaced short palindromic repeat), is an adaptive immune system that provides protection against mobile genetic elements (viruses, transposable elements and conjugative plasmids). CRISPR clusters contain spacers, sequences complementary to antecedent mobile elements, and target invading nucleic acids. CRISPR clusters are transcribed and processed into CRISPR RNA (crRNA). Acts as a dsDNA endonuclease. Involved in the integration of spacer DNA into the CRISPR cassette.</text>
</comment>
<accession>A0ABV4WD66</accession>
<dbReference type="Gene3D" id="1.20.120.920">
    <property type="entry name" value="CRISPR-associated endonuclease Cas1, C-terminal domain"/>
    <property type="match status" value="1"/>
</dbReference>
<evidence type="ECO:0000256" key="6">
    <source>
        <dbReference type="ARBA" id="ARBA00023118"/>
    </source>
</evidence>
<dbReference type="EMBL" id="JBHFNT010000007">
    <property type="protein sequence ID" value="MFB2833015.1"/>
    <property type="molecule type" value="Genomic_DNA"/>
</dbReference>
<evidence type="ECO:0000313" key="12">
    <source>
        <dbReference type="EMBL" id="MFB2833015.1"/>
    </source>
</evidence>
<dbReference type="PANTHER" id="PTHR34353">
    <property type="entry name" value="CRISPR-ASSOCIATED ENDONUCLEASE CAS1 1"/>
    <property type="match status" value="1"/>
</dbReference>
<dbReference type="NCBIfam" id="TIGR00287">
    <property type="entry name" value="cas1"/>
    <property type="match status" value="1"/>
</dbReference>
<keyword evidence="7 10" id="KW-0238">DNA-binding</keyword>
<keyword evidence="13" id="KW-1185">Reference proteome</keyword>
<dbReference type="InterPro" id="IPR000477">
    <property type="entry name" value="RT_dom"/>
</dbReference>
<evidence type="ECO:0000256" key="2">
    <source>
        <dbReference type="ARBA" id="ARBA00022723"/>
    </source>
</evidence>
<feature type="domain" description="Reverse transcriptase" evidence="11">
    <location>
        <begin position="43"/>
        <end position="269"/>
    </location>
</feature>
<comment type="caution">
    <text evidence="12">The sequence shown here is derived from an EMBL/GenBank/DDBJ whole genome shotgun (WGS) entry which is preliminary data.</text>
</comment>
<keyword evidence="1 10" id="KW-0540">Nuclease</keyword>
<dbReference type="Pfam" id="PF00078">
    <property type="entry name" value="RVT_1"/>
    <property type="match status" value="1"/>
</dbReference>
<dbReference type="HAMAP" id="MF_01470">
    <property type="entry name" value="Cas1"/>
    <property type="match status" value="1"/>
</dbReference>
<evidence type="ECO:0000256" key="9">
    <source>
        <dbReference type="ARBA" id="ARBA00038592"/>
    </source>
</evidence>
<protein>
    <recommendedName>
        <fullName evidence="10">CRISPR-associated endonuclease Cas1</fullName>
        <ecNumber evidence="10">3.1.-.-</ecNumber>
    </recommendedName>
</protein>
<evidence type="ECO:0000313" key="13">
    <source>
        <dbReference type="Proteomes" id="UP001576780"/>
    </source>
</evidence>
<dbReference type="PROSITE" id="PS50878">
    <property type="entry name" value="RT_POL"/>
    <property type="match status" value="1"/>
</dbReference>
<evidence type="ECO:0000256" key="3">
    <source>
        <dbReference type="ARBA" id="ARBA00022759"/>
    </source>
</evidence>
<dbReference type="Gene3D" id="3.100.10.20">
    <property type="entry name" value="CRISPR-associated endonuclease Cas1, N-terminal domain"/>
    <property type="match status" value="1"/>
</dbReference>
<reference evidence="12 13" key="1">
    <citation type="submission" date="2024-09" db="EMBL/GenBank/DDBJ databases">
        <title>Floridaenema gen nov. (Aerosakkonemataceae, Aerosakkonematales ord. nov., Cyanobacteria) from benthic tropical and subtropical fresh waters, with the description of four new species.</title>
        <authorList>
            <person name="Moretto J.A."/>
            <person name="Berthold D.E."/>
            <person name="Lefler F.W."/>
            <person name="Huang I.-S."/>
            <person name="Laughinghouse H. IV."/>
        </authorList>
    </citation>
    <scope>NUCLEOTIDE SEQUENCE [LARGE SCALE GENOMIC DNA]</scope>
    <source>
        <strain evidence="12 13">BLCC-F167</strain>
    </source>
</reference>
<comment type="cofactor">
    <cofactor evidence="10">
        <name>Mg(2+)</name>
        <dbReference type="ChEBI" id="CHEBI:18420"/>
    </cofactor>
    <cofactor evidence="10">
        <name>Mn(2+)</name>
        <dbReference type="ChEBI" id="CHEBI:29035"/>
    </cofactor>
</comment>
<feature type="binding site" evidence="10">
    <location>
        <position position="554"/>
    </location>
    <ligand>
        <name>Mn(2+)</name>
        <dbReference type="ChEBI" id="CHEBI:29035"/>
    </ligand>
</feature>
<sequence>MEFAPELLKIAWEQVRKGSKSAGIDGITTDLFAGIVRQQLPILHHQLQSETYRVSPAKGFYLSKSSGGKRLIGIQTVRDRIVSRLLLNELYFPLEELFLDCSYAYRPNRGIQMAVKHLYSYYQFQPTWIVKADIEKFFDNLCWALLLTNLEQLQLEPILLQLIEQQLKSDIVIGSMRRNFGQGVLQGAILSGALANLYLTEFDRLCLSAGLNLVRYGDDFVIASGDWIQANRVVEQINKWLGDIYLKLQPEKTQIFAPDEEFAFLGYRFLNGEVIPPPPPKFGELTQRDSGTPYQSKVRQTPVFSQPPKACSLLKPVKFPVANCEHFWKEPMTTLYITDQGAYLSIRNQQFQVFDRGELRIKVPANRVSHIVLFGCCNLSHGAVSCALRRRIPVLYLSQKGRYFGRLQTDGQARVEYLGRQVECSQNSEFTRRQAEAIVWAKLHNSRALLLKLNRRRPSKIAGEALESIANLMDKLPYAESMDALRGYEGKAATLYFQALGSLFTGNFAFEKRTKRPPTDPINSLMSLGYTLLSQNVCSFIELMGLHTHFGNLHVPRDNHPALVSDLMEEFRAQLVDSLVSYLVNSKILNSEDFTLPDERGGVFLQPHALKKFLKHWEEKLQSELTHPHTGYKVSFRRCLELQVREYIACLMGEVDTYRPMIWNL</sequence>
<evidence type="ECO:0000256" key="7">
    <source>
        <dbReference type="ARBA" id="ARBA00023125"/>
    </source>
</evidence>
<gene>
    <name evidence="10 12" type="primary">cas1</name>
    <name evidence="12" type="ORF">ACE1CA_00620</name>
</gene>
<keyword evidence="4 10" id="KW-0378">Hydrolase</keyword>
<proteinExistence type="inferred from homology"/>
<dbReference type="SUPFAM" id="SSF56672">
    <property type="entry name" value="DNA/RNA polymerases"/>
    <property type="match status" value="1"/>
</dbReference>
<keyword evidence="6 10" id="KW-0051">Antiviral defense</keyword>
<dbReference type="GO" id="GO:0004519">
    <property type="term" value="F:endonuclease activity"/>
    <property type="evidence" value="ECO:0007669"/>
    <property type="project" value="UniProtKB-KW"/>
</dbReference>
<dbReference type="Pfam" id="PF01867">
    <property type="entry name" value="Cas_Cas1"/>
    <property type="match status" value="1"/>
</dbReference>
<evidence type="ECO:0000256" key="5">
    <source>
        <dbReference type="ARBA" id="ARBA00022842"/>
    </source>
</evidence>
<dbReference type="InterPro" id="IPR042211">
    <property type="entry name" value="CRISPR-assoc_Cas1_N"/>
</dbReference>
<feature type="binding site" evidence="10">
    <location>
        <position position="569"/>
    </location>
    <ligand>
        <name>Mn(2+)</name>
        <dbReference type="ChEBI" id="CHEBI:29035"/>
    </ligand>
</feature>
<evidence type="ECO:0000256" key="8">
    <source>
        <dbReference type="ARBA" id="ARBA00023211"/>
    </source>
</evidence>
<comment type="similarity">
    <text evidence="10">Belongs to the CRISPR-associated endonuclease Cas1 family.</text>
</comment>
<keyword evidence="8 10" id="KW-0464">Manganese</keyword>
<dbReference type="PANTHER" id="PTHR34353:SF2">
    <property type="entry name" value="CRISPR-ASSOCIATED ENDONUCLEASE CAS1 1"/>
    <property type="match status" value="1"/>
</dbReference>
<dbReference type="CDD" id="cd09634">
    <property type="entry name" value="Cas1_I-II-III"/>
    <property type="match status" value="1"/>
</dbReference>
<comment type="subunit">
    <text evidence="9 10">Homodimer, forms a heterotetramer with a Cas2 homodimer.</text>
</comment>
<feature type="binding site" evidence="10">
    <location>
        <position position="489"/>
    </location>
    <ligand>
        <name>Mn(2+)</name>
        <dbReference type="ChEBI" id="CHEBI:29035"/>
    </ligand>
</feature>
<dbReference type="Proteomes" id="UP001576780">
    <property type="component" value="Unassembled WGS sequence"/>
</dbReference>
<keyword evidence="5 10" id="KW-0460">Magnesium</keyword>
<dbReference type="InterPro" id="IPR002729">
    <property type="entry name" value="CRISPR-assoc_Cas1"/>
</dbReference>
<dbReference type="RefSeq" id="WP_413275489.1">
    <property type="nucleotide sequence ID" value="NZ_JBHFNT010000007.1"/>
</dbReference>
<evidence type="ECO:0000259" key="11">
    <source>
        <dbReference type="PROSITE" id="PS50878"/>
    </source>
</evidence>
<dbReference type="InterPro" id="IPR042206">
    <property type="entry name" value="CRISPR-assoc_Cas1_C"/>
</dbReference>
<dbReference type="InterPro" id="IPR043502">
    <property type="entry name" value="DNA/RNA_pol_sf"/>
</dbReference>
<evidence type="ECO:0000256" key="1">
    <source>
        <dbReference type="ARBA" id="ARBA00022722"/>
    </source>
</evidence>
<dbReference type="InterPro" id="IPR050646">
    <property type="entry name" value="Cas1"/>
</dbReference>
<keyword evidence="3 10" id="KW-0255">Endonuclease</keyword>